<gene>
    <name evidence="2" type="ORF">SDC9_106685</name>
</gene>
<dbReference type="EMBL" id="VSSQ01017482">
    <property type="protein sequence ID" value="MPM59839.1"/>
    <property type="molecule type" value="Genomic_DNA"/>
</dbReference>
<dbReference type="AlphaFoldDB" id="A0A645B339"/>
<name>A0A645B339_9ZZZZ</name>
<evidence type="ECO:0000313" key="2">
    <source>
        <dbReference type="EMBL" id="MPM59839.1"/>
    </source>
</evidence>
<reference evidence="2" key="1">
    <citation type="submission" date="2019-08" db="EMBL/GenBank/DDBJ databases">
        <authorList>
            <person name="Kucharzyk K."/>
            <person name="Murdoch R.W."/>
            <person name="Higgins S."/>
            <person name="Loffler F."/>
        </authorList>
    </citation>
    <scope>NUCLEOTIDE SEQUENCE</scope>
</reference>
<sequence>MSKKSWIVVGVIIAIVVIYQLTEGKPSSTNNISTQNSYSGVNNGGDYSASYYLTLADQYDQKAVEAQKDIEFAEEQLQNAINDQRGTTVCQENVNIAKQLKEQYEQLAEQYRTMAQQVGD</sequence>
<evidence type="ECO:0000256" key="1">
    <source>
        <dbReference type="SAM" id="Coils"/>
    </source>
</evidence>
<accession>A0A645B339</accession>
<proteinExistence type="predicted"/>
<protein>
    <submittedName>
        <fullName evidence="2">Uncharacterized protein</fullName>
    </submittedName>
</protein>
<keyword evidence="1" id="KW-0175">Coiled coil</keyword>
<comment type="caution">
    <text evidence="2">The sequence shown here is derived from an EMBL/GenBank/DDBJ whole genome shotgun (WGS) entry which is preliminary data.</text>
</comment>
<feature type="coiled-coil region" evidence="1">
    <location>
        <begin position="56"/>
        <end position="117"/>
    </location>
</feature>
<organism evidence="2">
    <name type="scientific">bioreactor metagenome</name>
    <dbReference type="NCBI Taxonomy" id="1076179"/>
    <lineage>
        <taxon>unclassified sequences</taxon>
        <taxon>metagenomes</taxon>
        <taxon>ecological metagenomes</taxon>
    </lineage>
</organism>